<gene>
    <name evidence="1" type="ORF">DPMN_068577</name>
</gene>
<dbReference type="Proteomes" id="UP000828390">
    <property type="component" value="Unassembled WGS sequence"/>
</dbReference>
<keyword evidence="2" id="KW-1185">Reference proteome</keyword>
<evidence type="ECO:0000313" key="1">
    <source>
        <dbReference type="EMBL" id="KAH3709116.1"/>
    </source>
</evidence>
<comment type="caution">
    <text evidence="1">The sequence shown here is derived from an EMBL/GenBank/DDBJ whole genome shotgun (WGS) entry which is preliminary data.</text>
</comment>
<protein>
    <submittedName>
        <fullName evidence="1">Uncharacterized protein</fullName>
    </submittedName>
</protein>
<name>A0A9D3Z1V5_DREPO</name>
<dbReference type="AlphaFoldDB" id="A0A9D3Z1V5"/>
<accession>A0A9D3Z1V5</accession>
<organism evidence="1 2">
    <name type="scientific">Dreissena polymorpha</name>
    <name type="common">Zebra mussel</name>
    <name type="synonym">Mytilus polymorpha</name>
    <dbReference type="NCBI Taxonomy" id="45954"/>
    <lineage>
        <taxon>Eukaryota</taxon>
        <taxon>Metazoa</taxon>
        <taxon>Spiralia</taxon>
        <taxon>Lophotrochozoa</taxon>
        <taxon>Mollusca</taxon>
        <taxon>Bivalvia</taxon>
        <taxon>Autobranchia</taxon>
        <taxon>Heteroconchia</taxon>
        <taxon>Euheterodonta</taxon>
        <taxon>Imparidentia</taxon>
        <taxon>Neoheterodontei</taxon>
        <taxon>Myida</taxon>
        <taxon>Dreissenoidea</taxon>
        <taxon>Dreissenidae</taxon>
        <taxon>Dreissena</taxon>
    </lineage>
</organism>
<proteinExistence type="predicted"/>
<sequence length="163" mass="18806">MAGCKRFATLEDALSALAEHERLHTVRFVQWSSPKGFGTLNPSDFYQLATQVEESHATVDRPKVSFFKNTPYITLASRLYYCQFGQDQKKKRKEKKTMAAGLVQVLDPSLVSRIKELVEDRMVDVDAVKAEVKEFVRDNISSNRYRKTKEERQVLMASLRKTR</sequence>
<reference evidence="1" key="1">
    <citation type="journal article" date="2019" name="bioRxiv">
        <title>The Genome of the Zebra Mussel, Dreissena polymorpha: A Resource for Invasive Species Research.</title>
        <authorList>
            <person name="McCartney M.A."/>
            <person name="Auch B."/>
            <person name="Kono T."/>
            <person name="Mallez S."/>
            <person name="Zhang Y."/>
            <person name="Obille A."/>
            <person name="Becker A."/>
            <person name="Abrahante J.E."/>
            <person name="Garbe J."/>
            <person name="Badalamenti J.P."/>
            <person name="Herman A."/>
            <person name="Mangelson H."/>
            <person name="Liachko I."/>
            <person name="Sullivan S."/>
            <person name="Sone E.D."/>
            <person name="Koren S."/>
            <person name="Silverstein K.A.T."/>
            <person name="Beckman K.B."/>
            <person name="Gohl D.M."/>
        </authorList>
    </citation>
    <scope>NUCLEOTIDE SEQUENCE</scope>
    <source>
        <strain evidence="1">Duluth1</strain>
        <tissue evidence="1">Whole animal</tissue>
    </source>
</reference>
<evidence type="ECO:0000313" key="2">
    <source>
        <dbReference type="Proteomes" id="UP000828390"/>
    </source>
</evidence>
<dbReference type="PANTHER" id="PTHR47456">
    <property type="entry name" value="PHD-TYPE DOMAIN-CONTAINING PROTEIN"/>
    <property type="match status" value="1"/>
</dbReference>
<dbReference type="EMBL" id="JAIWYP010000014">
    <property type="protein sequence ID" value="KAH3709116.1"/>
    <property type="molecule type" value="Genomic_DNA"/>
</dbReference>
<reference evidence="1" key="2">
    <citation type="submission" date="2020-11" db="EMBL/GenBank/DDBJ databases">
        <authorList>
            <person name="McCartney M.A."/>
            <person name="Auch B."/>
            <person name="Kono T."/>
            <person name="Mallez S."/>
            <person name="Becker A."/>
            <person name="Gohl D.M."/>
            <person name="Silverstein K.A.T."/>
            <person name="Koren S."/>
            <person name="Bechman K.B."/>
            <person name="Herman A."/>
            <person name="Abrahante J.E."/>
            <person name="Garbe J."/>
        </authorList>
    </citation>
    <scope>NUCLEOTIDE SEQUENCE</scope>
    <source>
        <strain evidence="1">Duluth1</strain>
        <tissue evidence="1">Whole animal</tissue>
    </source>
</reference>